<organism evidence="2 3">
    <name type="scientific">Triparma strigata</name>
    <dbReference type="NCBI Taxonomy" id="1606541"/>
    <lineage>
        <taxon>Eukaryota</taxon>
        <taxon>Sar</taxon>
        <taxon>Stramenopiles</taxon>
        <taxon>Ochrophyta</taxon>
        <taxon>Bolidophyceae</taxon>
        <taxon>Parmales</taxon>
        <taxon>Triparmaceae</taxon>
        <taxon>Triparma</taxon>
    </lineage>
</organism>
<dbReference type="EMBL" id="BRXY01000373">
    <property type="protein sequence ID" value="GMH90496.1"/>
    <property type="molecule type" value="Genomic_DNA"/>
</dbReference>
<evidence type="ECO:0000313" key="3">
    <source>
        <dbReference type="Proteomes" id="UP001165085"/>
    </source>
</evidence>
<dbReference type="AlphaFoldDB" id="A0A9W7BL44"/>
<feature type="region of interest" description="Disordered" evidence="1">
    <location>
        <begin position="102"/>
        <end position="123"/>
    </location>
</feature>
<sequence length="123" mass="13770">MESSDLSPLRSTLTSLCSIEENLAPLLKRQAEQNALMEKIKRGEEDGAVLDLQEVAEVQTAIALAYSTIRYIHARLLGNKVEKDDEIMDGLKGCRGVMKRLRERKEKEGKEGTAGAKRQKLEK</sequence>
<accession>A0A9W7BL44</accession>
<keyword evidence="3" id="KW-1185">Reference proteome</keyword>
<protein>
    <submittedName>
        <fullName evidence="2">Uncharacterized protein</fullName>
    </submittedName>
</protein>
<name>A0A9W7BL44_9STRA</name>
<evidence type="ECO:0000256" key="1">
    <source>
        <dbReference type="SAM" id="MobiDB-lite"/>
    </source>
</evidence>
<dbReference type="OrthoDB" id="10361018at2759"/>
<reference evidence="3" key="1">
    <citation type="journal article" date="2023" name="Commun. Biol.">
        <title>Genome analysis of Parmales, the sister group of diatoms, reveals the evolutionary specialization of diatoms from phago-mixotrophs to photoautotrophs.</title>
        <authorList>
            <person name="Ban H."/>
            <person name="Sato S."/>
            <person name="Yoshikawa S."/>
            <person name="Yamada K."/>
            <person name="Nakamura Y."/>
            <person name="Ichinomiya M."/>
            <person name="Sato N."/>
            <person name="Blanc-Mathieu R."/>
            <person name="Endo H."/>
            <person name="Kuwata A."/>
            <person name="Ogata H."/>
        </authorList>
    </citation>
    <scope>NUCLEOTIDE SEQUENCE [LARGE SCALE GENOMIC DNA]</scope>
    <source>
        <strain evidence="3">NIES 3701</strain>
    </source>
</reference>
<gene>
    <name evidence="2" type="ORF">TrST_g8989</name>
</gene>
<comment type="caution">
    <text evidence="2">The sequence shown here is derived from an EMBL/GenBank/DDBJ whole genome shotgun (WGS) entry which is preliminary data.</text>
</comment>
<dbReference type="Proteomes" id="UP001165085">
    <property type="component" value="Unassembled WGS sequence"/>
</dbReference>
<evidence type="ECO:0000313" key="2">
    <source>
        <dbReference type="EMBL" id="GMH90496.1"/>
    </source>
</evidence>
<proteinExistence type="predicted"/>